<protein>
    <submittedName>
        <fullName evidence="3">Esterase</fullName>
    </submittedName>
</protein>
<dbReference type="Proteomes" id="UP001157125">
    <property type="component" value="Unassembled WGS sequence"/>
</dbReference>
<evidence type="ECO:0000313" key="4">
    <source>
        <dbReference type="Proteomes" id="UP001157125"/>
    </source>
</evidence>
<evidence type="ECO:0000259" key="2">
    <source>
        <dbReference type="Pfam" id="PF07859"/>
    </source>
</evidence>
<dbReference type="InterPro" id="IPR013094">
    <property type="entry name" value="AB_hydrolase_3"/>
</dbReference>
<dbReference type="RefSeq" id="WP_284328661.1">
    <property type="nucleotide sequence ID" value="NZ_BSUN01000001.1"/>
</dbReference>
<dbReference type="EMBL" id="BSUN01000001">
    <property type="protein sequence ID" value="GMA36610.1"/>
    <property type="molecule type" value="Genomic_DNA"/>
</dbReference>
<dbReference type="Pfam" id="PF07859">
    <property type="entry name" value="Abhydrolase_3"/>
    <property type="match status" value="1"/>
</dbReference>
<reference evidence="4" key="1">
    <citation type="journal article" date="2019" name="Int. J. Syst. Evol. Microbiol.">
        <title>The Global Catalogue of Microorganisms (GCM) 10K type strain sequencing project: providing services to taxonomists for standard genome sequencing and annotation.</title>
        <authorList>
            <consortium name="The Broad Institute Genomics Platform"/>
            <consortium name="The Broad Institute Genome Sequencing Center for Infectious Disease"/>
            <person name="Wu L."/>
            <person name="Ma J."/>
        </authorList>
    </citation>
    <scope>NUCLEOTIDE SEQUENCE [LARGE SCALE GENOMIC DNA]</scope>
    <source>
        <strain evidence="4">NBRC 112299</strain>
    </source>
</reference>
<comment type="caution">
    <text evidence="3">The sequence shown here is derived from an EMBL/GenBank/DDBJ whole genome shotgun (WGS) entry which is preliminary data.</text>
</comment>
<proteinExistence type="predicted"/>
<dbReference type="InterPro" id="IPR050300">
    <property type="entry name" value="GDXG_lipolytic_enzyme"/>
</dbReference>
<dbReference type="SUPFAM" id="SSF53474">
    <property type="entry name" value="alpha/beta-Hydrolases"/>
    <property type="match status" value="1"/>
</dbReference>
<evidence type="ECO:0000256" key="1">
    <source>
        <dbReference type="ARBA" id="ARBA00022801"/>
    </source>
</evidence>
<dbReference type="PANTHER" id="PTHR48081:SF8">
    <property type="entry name" value="ALPHA_BETA HYDROLASE FOLD-3 DOMAIN-CONTAINING PROTEIN-RELATED"/>
    <property type="match status" value="1"/>
</dbReference>
<feature type="domain" description="Alpha/beta hydrolase fold-3" evidence="2">
    <location>
        <begin position="30"/>
        <end position="245"/>
    </location>
</feature>
<name>A0ABQ6IFG1_9MICO</name>
<accession>A0ABQ6IFG1</accession>
<evidence type="ECO:0000313" key="3">
    <source>
        <dbReference type="EMBL" id="GMA36610.1"/>
    </source>
</evidence>
<dbReference type="InterPro" id="IPR029058">
    <property type="entry name" value="AB_hydrolase_fold"/>
</dbReference>
<dbReference type="PANTHER" id="PTHR48081">
    <property type="entry name" value="AB HYDROLASE SUPERFAMILY PROTEIN C4A8.06C"/>
    <property type="match status" value="1"/>
</dbReference>
<sequence length="271" mass="27800">MTEVADVLIDGTVPARLYRPADATAGSLGIVWCHGGGFVHGDLDMPEADAVARRFADAGHVALSVDYRLVSGGGKHRFPAAHDDVRAAFAWMAASAEDLGVDPGALILGGASAGGNIAAGVALRLVREGAPTAPTHLFLAYPVTHASLPTASPEAASAVATAPEASRFRPAKVAAMNLHYVGDAVLLSEPYAFPGGHDLAGMPRTLIVDGEADDLRAMGEAFASELAAAGVDVTYAVEPGTTHGHLNRPEPPHAERTLTAALAWLDAGLRP</sequence>
<dbReference type="Gene3D" id="3.40.50.1820">
    <property type="entry name" value="alpha/beta hydrolase"/>
    <property type="match status" value="1"/>
</dbReference>
<gene>
    <name evidence="3" type="ORF">GCM10025876_28140</name>
</gene>
<keyword evidence="4" id="KW-1185">Reference proteome</keyword>
<organism evidence="3 4">
    <name type="scientific">Demequina litorisediminis</name>
    <dbReference type="NCBI Taxonomy" id="1849022"/>
    <lineage>
        <taxon>Bacteria</taxon>
        <taxon>Bacillati</taxon>
        <taxon>Actinomycetota</taxon>
        <taxon>Actinomycetes</taxon>
        <taxon>Micrococcales</taxon>
        <taxon>Demequinaceae</taxon>
        <taxon>Demequina</taxon>
    </lineage>
</organism>
<keyword evidence="1" id="KW-0378">Hydrolase</keyword>